<dbReference type="Proteomes" id="UP001582793">
    <property type="component" value="Unassembled WGS sequence"/>
</dbReference>
<keyword evidence="3" id="KW-0540">Nuclease</keyword>
<dbReference type="EMBL" id="JBCGDC010000137">
    <property type="protein sequence ID" value="MFB6397339.1"/>
    <property type="molecule type" value="Genomic_DNA"/>
</dbReference>
<name>A0ABV5CZX1_9ACTN</name>
<keyword evidence="4" id="KW-1185">Reference proteome</keyword>
<dbReference type="RefSeq" id="WP_364211590.1">
    <property type="nucleotide sequence ID" value="NZ_JBCGDC010000137.1"/>
</dbReference>
<dbReference type="PANTHER" id="PTHR24094:SF15">
    <property type="entry name" value="AMP-DEPENDENT SYNTHETASE_LIGASE DOMAIN-CONTAINING PROTEIN-RELATED"/>
    <property type="match status" value="1"/>
</dbReference>
<keyword evidence="3" id="KW-0255">Endonuclease</keyword>
<dbReference type="GO" id="GO:0004519">
    <property type="term" value="F:endonuclease activity"/>
    <property type="evidence" value="ECO:0007669"/>
    <property type="project" value="UniProtKB-KW"/>
</dbReference>
<organism evidence="3 4">
    <name type="scientific">Polymorphospora lycopeni</name>
    <dbReference type="NCBI Taxonomy" id="3140240"/>
    <lineage>
        <taxon>Bacteria</taxon>
        <taxon>Bacillati</taxon>
        <taxon>Actinomycetota</taxon>
        <taxon>Actinomycetes</taxon>
        <taxon>Micromonosporales</taxon>
        <taxon>Micromonosporaceae</taxon>
        <taxon>Polymorphospora</taxon>
    </lineage>
</organism>
<reference evidence="3 4" key="1">
    <citation type="submission" date="2024-04" db="EMBL/GenBank/DDBJ databases">
        <title>Polymorphospora sp. isolated from Baiyangdian Lake in Xiong'an New Area.</title>
        <authorList>
            <person name="Zhang X."/>
            <person name="Liu J."/>
        </authorList>
    </citation>
    <scope>NUCLEOTIDE SEQUENCE [LARGE SCALE GENOMIC DNA]</scope>
    <source>
        <strain evidence="3 4">2-325</strain>
    </source>
</reference>
<feature type="chain" id="PRO_5045729591" evidence="1">
    <location>
        <begin position="29"/>
        <end position="217"/>
    </location>
</feature>
<feature type="domain" description="GmrSD restriction endonucleases C-terminal" evidence="2">
    <location>
        <begin position="94"/>
        <end position="200"/>
    </location>
</feature>
<dbReference type="Pfam" id="PF07510">
    <property type="entry name" value="GmrSD_C"/>
    <property type="match status" value="1"/>
</dbReference>
<evidence type="ECO:0000313" key="4">
    <source>
        <dbReference type="Proteomes" id="UP001582793"/>
    </source>
</evidence>
<dbReference type="InterPro" id="IPR011089">
    <property type="entry name" value="GmrSD_C"/>
</dbReference>
<evidence type="ECO:0000313" key="3">
    <source>
        <dbReference type="EMBL" id="MFB6397339.1"/>
    </source>
</evidence>
<evidence type="ECO:0000259" key="2">
    <source>
        <dbReference type="Pfam" id="PF07510"/>
    </source>
</evidence>
<feature type="signal peptide" evidence="1">
    <location>
        <begin position="1"/>
        <end position="28"/>
    </location>
</feature>
<protein>
    <submittedName>
        <fullName evidence="3">HNH endonuclease family protein</fullName>
    </submittedName>
</protein>
<accession>A0ABV5CZX1</accession>
<dbReference type="PANTHER" id="PTHR24094">
    <property type="entry name" value="SECRETED PROTEIN"/>
    <property type="match status" value="1"/>
</dbReference>
<gene>
    <name evidence="3" type="ORF">AAFH96_30220</name>
</gene>
<proteinExistence type="predicted"/>
<keyword evidence="1" id="KW-0732">Signal</keyword>
<sequence length="217" mass="23463">MSRTLRWAAALLAGSTVAVLGVAAPAQAATISQPLRTMIANLPVASEVRTGYNRDLFPHWIDANSNGCNTRYEVLIAEATTRPSVGSGCTLSGGRWYSYYDGVSTTTPSGFDIDHMVPLAEAWDSGARNWTNSRRQSFANDLGDARSLVAVTASSNRSKGDKDPAEWTPSRDLCRYIGEWTAVKTRWRLTVDTAEKNALTSRAAGCSNVTLTVTHAF</sequence>
<comment type="caution">
    <text evidence="3">The sequence shown here is derived from an EMBL/GenBank/DDBJ whole genome shotgun (WGS) entry which is preliminary data.</text>
</comment>
<keyword evidence="3" id="KW-0378">Hydrolase</keyword>
<evidence type="ECO:0000256" key="1">
    <source>
        <dbReference type="SAM" id="SignalP"/>
    </source>
</evidence>